<feature type="domain" description="Dienelactone hydrolase" evidence="1">
    <location>
        <begin position="35"/>
        <end position="270"/>
    </location>
</feature>
<dbReference type="InParanoid" id="A0A0H2RKM9"/>
<keyword evidence="3" id="KW-1185">Reference proteome</keyword>
<dbReference type="PANTHER" id="PTHR17630">
    <property type="entry name" value="DIENELACTONE HYDROLASE"/>
    <property type="match status" value="1"/>
</dbReference>
<sequence length="271" mass="29657">MADVTQGLCPHCVNGSVLEGEPTGAMIDGAYFAAGTDASQSTKAVLLLTDIFGLPLKNSKILADVFAKEVGCDVWVPDMFDGRPPIPVSGLDAYLHDTPGQRMSLLTKLGFAWMVIQYLPALIRNRSSVIDARLHAFITKVKEEKKYERLGAVGYCFGGAAGIRLASKDMIDTVVIVHPGRCTISEIQAMKIPSAFACAEEDMSFGPDLRNKAEAAFAERKGKDNFIEYEFVDYKGTVHGFAARPNLTIPVIKESFEKVTTQIVQWFKKTL</sequence>
<dbReference type="AlphaFoldDB" id="A0A0H2RKM9"/>
<keyword evidence="2" id="KW-0378">Hydrolase</keyword>
<dbReference type="InterPro" id="IPR002925">
    <property type="entry name" value="Dienelactn_hydro"/>
</dbReference>
<evidence type="ECO:0000259" key="1">
    <source>
        <dbReference type="Pfam" id="PF01738"/>
    </source>
</evidence>
<protein>
    <submittedName>
        <fullName evidence="2">Dienelactone hydrolase endo-1,3,1,4-beta-D-glucanase</fullName>
    </submittedName>
</protein>
<dbReference type="EMBL" id="KQ085982">
    <property type="protein sequence ID" value="KLO12197.1"/>
    <property type="molecule type" value="Genomic_DNA"/>
</dbReference>
<dbReference type="Pfam" id="PF01738">
    <property type="entry name" value="DLH"/>
    <property type="match status" value="1"/>
</dbReference>
<reference evidence="2 3" key="1">
    <citation type="submission" date="2015-04" db="EMBL/GenBank/DDBJ databases">
        <title>Complete genome sequence of Schizopora paradoxa KUC8140, a cosmopolitan wood degrader in East Asia.</title>
        <authorList>
            <consortium name="DOE Joint Genome Institute"/>
            <person name="Min B."/>
            <person name="Park H."/>
            <person name="Jang Y."/>
            <person name="Kim J.-J."/>
            <person name="Kim K.H."/>
            <person name="Pangilinan J."/>
            <person name="Lipzen A."/>
            <person name="Riley R."/>
            <person name="Grigoriev I.V."/>
            <person name="Spatafora J.W."/>
            <person name="Choi I.-G."/>
        </authorList>
    </citation>
    <scope>NUCLEOTIDE SEQUENCE [LARGE SCALE GENOMIC DNA]</scope>
    <source>
        <strain evidence="2 3">KUC8140</strain>
    </source>
</reference>
<dbReference type="STRING" id="27342.A0A0H2RKM9"/>
<evidence type="ECO:0000313" key="2">
    <source>
        <dbReference type="EMBL" id="KLO12197.1"/>
    </source>
</evidence>
<dbReference type="SUPFAM" id="SSF53474">
    <property type="entry name" value="alpha/beta-Hydrolases"/>
    <property type="match status" value="1"/>
</dbReference>
<dbReference type="PANTHER" id="PTHR17630:SF44">
    <property type="entry name" value="PROTEIN AIM2"/>
    <property type="match status" value="1"/>
</dbReference>
<dbReference type="GO" id="GO:0016787">
    <property type="term" value="F:hydrolase activity"/>
    <property type="evidence" value="ECO:0007669"/>
    <property type="project" value="UniProtKB-KW"/>
</dbReference>
<dbReference type="InterPro" id="IPR029058">
    <property type="entry name" value="AB_hydrolase_fold"/>
</dbReference>
<accession>A0A0H2RKM9</accession>
<proteinExistence type="predicted"/>
<dbReference type="Proteomes" id="UP000053477">
    <property type="component" value="Unassembled WGS sequence"/>
</dbReference>
<gene>
    <name evidence="2" type="ORF">SCHPADRAFT_854189</name>
</gene>
<organism evidence="2 3">
    <name type="scientific">Schizopora paradoxa</name>
    <dbReference type="NCBI Taxonomy" id="27342"/>
    <lineage>
        <taxon>Eukaryota</taxon>
        <taxon>Fungi</taxon>
        <taxon>Dikarya</taxon>
        <taxon>Basidiomycota</taxon>
        <taxon>Agaricomycotina</taxon>
        <taxon>Agaricomycetes</taxon>
        <taxon>Hymenochaetales</taxon>
        <taxon>Schizoporaceae</taxon>
        <taxon>Schizopora</taxon>
    </lineage>
</organism>
<dbReference type="Gene3D" id="3.40.50.1820">
    <property type="entry name" value="alpha/beta hydrolase"/>
    <property type="match status" value="1"/>
</dbReference>
<name>A0A0H2RKM9_9AGAM</name>
<evidence type="ECO:0000313" key="3">
    <source>
        <dbReference type="Proteomes" id="UP000053477"/>
    </source>
</evidence>
<dbReference type="OrthoDB" id="10019231at2759"/>